<dbReference type="EMBL" id="CAXAMM010038840">
    <property type="protein sequence ID" value="CAK9081393.1"/>
    <property type="molecule type" value="Genomic_DNA"/>
</dbReference>
<dbReference type="Proteomes" id="UP001642464">
    <property type="component" value="Unassembled WGS sequence"/>
</dbReference>
<dbReference type="InterPro" id="IPR027417">
    <property type="entry name" value="P-loop_NTPase"/>
</dbReference>
<sequence>MIALMEKAHLQLSKVCLKGASVTAVESLKRSLSCENLLSMSGLAGKSPEHAQFCPAVLAEQMYACALMELCSLLLHVSFLDAAMKDQEWTVTAIAANCVKQKLKSPVAKQIWRTLPDSLLAVLATVESAKKQETAKQESFPNQLADVIRTMLGGQVVEKFVTAVIGELDMDPPEYFHEDKGHKIEVGEIGETFSFHPEKFMRSRTAREKEVSIVPTGVVRLHAFRDEWPFSWEDLCKRPIREITDKLPLLQLCRLRTCPGDCGHYHLSVEEDGAESVLLDFWSWRWSALDGSKKLEPLPIGTHRQSLAEALSQWGWSAKPMQPARDARGRAWEVGSNDPPPDNFLPSKDGLVTVTLIRETSVKPQVQNLIVGKKTRDAIQRSAVVSSAPADSQFGEAGDPWANYLARKSSSSSSAAPASVTPAPASAKIVEVETRLKDAVKTSVMEEFGKLEAGVNVSTDQRIAKLECDMVELRAQGQRFEQWFVEGQSTAHKTQEQIVDLHARLETQAGMTSKLVGCFEECSDKIGSQQTALHRVAGEVHAVKTDLERTLDGLFSKQSAHIEQMILRSRNEADPARAADAQLRSFGHLMRRRDDDACSFSVLSGVPALAALEIMYQDYQANYRGFEKWNQEQRKKSLQTKLASSVSRTFQTVRDNFRAPLETLVDKIEAPILQVDPDLMAGQEQTLPFFLTEQLMTLSIEHGLDWPLQWQTALVRCLEKTPGSTDVNGYRPITLFSTLYRLWAGHRSRQLLAYLARFGDTLQCGYAHGHEASDIWYHVQTLIEVQIMHGEELHGAVGDLVKAFNLLPRLPIFHMMSLVGIEDSFLDCWRRFQAGLSRRFTVRDSCGPPLYSVTGFPEGCPLSCVGMYVVDVVWHHYQHHFSSISKPLSYVDNLEVLSTSAPAVVHGVTVMREWCSIMDVELDEKKLALWSTCKHGRKYFRDNGFSVIYSGRDLGGQVNYGKGLRNSVIVKRMQGLAADRSATCEGPFSVLHTLLSLVGWRLDADILLWISADISLPFLSSPISLLKELVVASFPVDLDNSDVWRLIWDELQAMRRLLRIHKVPAHQDESKASDPLTEWAIRNNNLVDEAACAVNRARPAWFMSVWSRFVGAWQRQRRLLSRFAQLHLAIAEFDTDKPARHSDQMEVDDLVLDMANRCEPISSICGACVENPFLPQTMAGDLQVFRGLLKTWSEWMGFEFVQDYVDLSLCGIHARRRERMREMPTNPVRLFFQHAMAWWRVESEVDSVFGGLPTSETQTDPSTDVARASAAPRYGWCVFAKRAWRAYALRISDMMPRKGCPMQQKASRTTLFTDDRTWLLQVAFFTAAYAAASPSQWQEAARPERLSENDGGQGLFQKSLGRVGRSMQHENPMDKRVYLICTSHKAGSELMRNVFRWIFDLMGVKETCRYDDTGGRLISYGTFKQNCPDVDHPVNVRFHNHISPPIFESIRAETAKKGGFKGVMTIRNPLEMVVSSYCYHHRGAEPWNPMGDNMTDLAPKEGVPEMARRMLLTVRNMTHAFQAAKPEVYVSHYERMTGSSAGFNQTVKEILDFLWGDEISDDLKQRALDATVHEDLHRGEEGFSFHVGILRGVTFTAGTGGPRTPMAQRRKDGFGLGDLLEVLVLV</sequence>
<reference evidence="2 3" key="1">
    <citation type="submission" date="2024-02" db="EMBL/GenBank/DDBJ databases">
        <authorList>
            <person name="Chen Y."/>
            <person name="Shah S."/>
            <person name="Dougan E. K."/>
            <person name="Thang M."/>
            <person name="Chan C."/>
        </authorList>
    </citation>
    <scope>NUCLEOTIDE SEQUENCE [LARGE SCALE GENOMIC DNA]</scope>
</reference>
<evidence type="ECO:0000313" key="3">
    <source>
        <dbReference type="Proteomes" id="UP001642464"/>
    </source>
</evidence>
<feature type="domain" description="Reverse transcriptase" evidence="1">
    <location>
        <begin position="699"/>
        <end position="947"/>
    </location>
</feature>
<dbReference type="InterPro" id="IPR000477">
    <property type="entry name" value="RT_dom"/>
</dbReference>
<accession>A0ABP0Q0M8</accession>
<dbReference type="SUPFAM" id="SSF52540">
    <property type="entry name" value="P-loop containing nucleoside triphosphate hydrolases"/>
    <property type="match status" value="1"/>
</dbReference>
<evidence type="ECO:0000313" key="2">
    <source>
        <dbReference type="EMBL" id="CAK9081393.1"/>
    </source>
</evidence>
<dbReference type="PROSITE" id="PS50878">
    <property type="entry name" value="RT_POL"/>
    <property type="match status" value="1"/>
</dbReference>
<dbReference type="Gene3D" id="3.40.50.300">
    <property type="entry name" value="P-loop containing nucleotide triphosphate hydrolases"/>
    <property type="match status" value="1"/>
</dbReference>
<proteinExistence type="predicted"/>
<evidence type="ECO:0000259" key="1">
    <source>
        <dbReference type="PROSITE" id="PS50878"/>
    </source>
</evidence>
<name>A0ABP0Q0M8_9DINO</name>
<keyword evidence="3" id="KW-1185">Reference proteome</keyword>
<gene>
    <name evidence="2" type="ORF">SCF082_LOCUS38748</name>
</gene>
<comment type="caution">
    <text evidence="2">The sequence shown here is derived from an EMBL/GenBank/DDBJ whole genome shotgun (WGS) entry which is preliminary data.</text>
</comment>
<organism evidence="2 3">
    <name type="scientific">Durusdinium trenchii</name>
    <dbReference type="NCBI Taxonomy" id="1381693"/>
    <lineage>
        <taxon>Eukaryota</taxon>
        <taxon>Sar</taxon>
        <taxon>Alveolata</taxon>
        <taxon>Dinophyceae</taxon>
        <taxon>Suessiales</taxon>
        <taxon>Symbiodiniaceae</taxon>
        <taxon>Durusdinium</taxon>
    </lineage>
</organism>
<protein>
    <recommendedName>
        <fullName evidence="1">Reverse transcriptase domain-containing protein</fullName>
    </recommendedName>
</protein>